<dbReference type="PROSITE" id="PS51296">
    <property type="entry name" value="RIESKE"/>
    <property type="match status" value="1"/>
</dbReference>
<keyword evidence="3" id="KW-0408">Iron</keyword>
<dbReference type="CDD" id="cd03467">
    <property type="entry name" value="Rieske"/>
    <property type="match status" value="1"/>
</dbReference>
<dbReference type="RefSeq" id="WP_119440006.1">
    <property type="nucleotide sequence ID" value="NZ_QWGR01000019.1"/>
</dbReference>
<name>A0A399STH3_9BACT</name>
<comment type="caution">
    <text evidence="8">The sequence shown here is derived from an EMBL/GenBank/DDBJ whole genome shotgun (WGS) entry which is preliminary data.</text>
</comment>
<evidence type="ECO:0000256" key="5">
    <source>
        <dbReference type="ARBA" id="ARBA00023157"/>
    </source>
</evidence>
<evidence type="ECO:0000259" key="7">
    <source>
        <dbReference type="PROSITE" id="PS51296"/>
    </source>
</evidence>
<dbReference type="PRINTS" id="PR00162">
    <property type="entry name" value="RIESKE"/>
</dbReference>
<keyword evidence="9" id="KW-1185">Reference proteome</keyword>
<dbReference type="Gene3D" id="2.102.10.10">
    <property type="entry name" value="Rieske [2Fe-2S] iron-sulphur domain"/>
    <property type="match status" value="1"/>
</dbReference>
<dbReference type="InterPro" id="IPR014349">
    <property type="entry name" value="Rieske_Fe-S_prot"/>
</dbReference>
<dbReference type="GO" id="GO:0016020">
    <property type="term" value="C:membrane"/>
    <property type="evidence" value="ECO:0007669"/>
    <property type="project" value="InterPro"/>
</dbReference>
<dbReference type="InterPro" id="IPR017941">
    <property type="entry name" value="Rieske_2Fe-2S"/>
</dbReference>
<comment type="cofactor">
    <cofactor evidence="6">
        <name>[2Fe-2S] cluster</name>
        <dbReference type="ChEBI" id="CHEBI:190135"/>
    </cofactor>
</comment>
<dbReference type="InterPro" id="IPR036922">
    <property type="entry name" value="Rieske_2Fe-2S_sf"/>
</dbReference>
<gene>
    <name evidence="8" type="ORF">D1614_21225</name>
</gene>
<evidence type="ECO:0000256" key="4">
    <source>
        <dbReference type="ARBA" id="ARBA00023014"/>
    </source>
</evidence>
<evidence type="ECO:0000256" key="1">
    <source>
        <dbReference type="ARBA" id="ARBA00022714"/>
    </source>
</evidence>
<organism evidence="8 9">
    <name type="scientific">Maribellus luteus</name>
    <dbReference type="NCBI Taxonomy" id="2305463"/>
    <lineage>
        <taxon>Bacteria</taxon>
        <taxon>Pseudomonadati</taxon>
        <taxon>Bacteroidota</taxon>
        <taxon>Bacteroidia</taxon>
        <taxon>Marinilabiliales</taxon>
        <taxon>Prolixibacteraceae</taxon>
        <taxon>Maribellus</taxon>
    </lineage>
</organism>
<keyword evidence="4" id="KW-0411">Iron-sulfur</keyword>
<proteinExistence type="predicted"/>
<sequence length="140" mass="14670">MERKDFLKNVAVGGSILLTSSMLFNACSKDEDLGNPNDPGGSSNTIDLTAAAYSALNTVGGYAYKGNIMVFRTGENTYLALSKICTHESCSVTYSHADGNVPCPCHGSKYTTAGVVINGPATANLKKYSVTKSGNMLTIS</sequence>
<evidence type="ECO:0000256" key="6">
    <source>
        <dbReference type="ARBA" id="ARBA00034078"/>
    </source>
</evidence>
<dbReference type="AlphaFoldDB" id="A0A399STH3"/>
<dbReference type="Pfam" id="PF00355">
    <property type="entry name" value="Rieske"/>
    <property type="match status" value="1"/>
</dbReference>
<evidence type="ECO:0000313" key="9">
    <source>
        <dbReference type="Proteomes" id="UP000265926"/>
    </source>
</evidence>
<dbReference type="SUPFAM" id="SSF50022">
    <property type="entry name" value="ISP domain"/>
    <property type="match status" value="1"/>
</dbReference>
<keyword evidence="2" id="KW-0479">Metal-binding</keyword>
<keyword evidence="1" id="KW-0001">2Fe-2S</keyword>
<dbReference type="GO" id="GO:0046872">
    <property type="term" value="F:metal ion binding"/>
    <property type="evidence" value="ECO:0007669"/>
    <property type="project" value="UniProtKB-KW"/>
</dbReference>
<dbReference type="PANTHER" id="PTHR10134">
    <property type="entry name" value="CYTOCHROME B-C1 COMPLEX SUBUNIT RIESKE, MITOCHONDRIAL"/>
    <property type="match status" value="1"/>
</dbReference>
<reference evidence="8 9" key="1">
    <citation type="submission" date="2018-08" db="EMBL/GenBank/DDBJ databases">
        <title>Pallidiluteibacterium maritimus gen. nov., sp. nov., isolated from coastal sediment.</title>
        <authorList>
            <person name="Zhou L.Y."/>
        </authorList>
    </citation>
    <scope>NUCLEOTIDE SEQUENCE [LARGE SCALE GENOMIC DNA]</scope>
    <source>
        <strain evidence="8 9">XSD2</strain>
    </source>
</reference>
<dbReference type="OrthoDB" id="165343at2"/>
<dbReference type="GO" id="GO:0051537">
    <property type="term" value="F:2 iron, 2 sulfur cluster binding"/>
    <property type="evidence" value="ECO:0007669"/>
    <property type="project" value="UniProtKB-KW"/>
</dbReference>
<keyword evidence="5" id="KW-1015">Disulfide bond</keyword>
<evidence type="ECO:0000256" key="3">
    <source>
        <dbReference type="ARBA" id="ARBA00023004"/>
    </source>
</evidence>
<evidence type="ECO:0000256" key="2">
    <source>
        <dbReference type="ARBA" id="ARBA00022723"/>
    </source>
</evidence>
<feature type="domain" description="Rieske" evidence="7">
    <location>
        <begin position="48"/>
        <end position="139"/>
    </location>
</feature>
<dbReference type="EMBL" id="QWGR01000019">
    <property type="protein sequence ID" value="RIJ45832.1"/>
    <property type="molecule type" value="Genomic_DNA"/>
</dbReference>
<accession>A0A399STH3</accession>
<dbReference type="InterPro" id="IPR005805">
    <property type="entry name" value="Rieske_Fe-S_prot_C"/>
</dbReference>
<dbReference type="Proteomes" id="UP000265926">
    <property type="component" value="Unassembled WGS sequence"/>
</dbReference>
<protein>
    <submittedName>
        <fullName evidence="8">Rieske (2Fe-2S) protein</fullName>
    </submittedName>
</protein>
<evidence type="ECO:0000313" key="8">
    <source>
        <dbReference type="EMBL" id="RIJ45832.1"/>
    </source>
</evidence>